<feature type="transmembrane region" description="Helical" evidence="1">
    <location>
        <begin position="6"/>
        <end position="22"/>
    </location>
</feature>
<dbReference type="InterPro" id="IPR001279">
    <property type="entry name" value="Metallo-B-lactamas"/>
</dbReference>
<dbReference type="PANTHER" id="PTHR30619:SF1">
    <property type="entry name" value="RECOMBINATION PROTEIN 2"/>
    <property type="match status" value="1"/>
</dbReference>
<dbReference type="InterPro" id="IPR035681">
    <property type="entry name" value="ComA-like_MBL"/>
</dbReference>
<evidence type="ECO:0000256" key="1">
    <source>
        <dbReference type="SAM" id="Phobius"/>
    </source>
</evidence>
<dbReference type="InterPro" id="IPR052159">
    <property type="entry name" value="Competence_DNA_uptake"/>
</dbReference>
<dbReference type="PANTHER" id="PTHR30619">
    <property type="entry name" value="DNA INTERNALIZATION/COMPETENCE PROTEIN COMEC/REC2"/>
    <property type="match status" value="1"/>
</dbReference>
<keyword evidence="1" id="KW-0812">Transmembrane</keyword>
<sequence>MKKAQIIILVLLVIVLGLLWYVKNMRTTNEDENTKFEDRTTDKEEFENSVQITFLDIGQGDATFIEFPGDVQMLVDCAKDARILEALGRVMEFYDRSIDYLVVTHPDNDHYGGCIDVLKRFDVANIVYNGLKKEQDEMWREFWQAVQDEKAQYVEMNKEQTWDIASTTIHFFYPDHSVVEDPFVPRQDKKESDNNTSIVLKLSLGESDVLMTGDAEAPLEEYLVEKYGEQLDVEILKVGHHGSGGSSSQLFIDAVSPEYSTISAGAGNRYGHPTRRVLRRLERASSTIWRTDENGDIVMSVGAFSVIPNPPAGG</sequence>
<dbReference type="InterPro" id="IPR036866">
    <property type="entry name" value="RibonucZ/Hydroxyglut_hydro"/>
</dbReference>
<comment type="caution">
    <text evidence="3">The sequence shown here is derived from an EMBL/GenBank/DDBJ whole genome shotgun (WGS) entry which is preliminary data.</text>
</comment>
<evidence type="ECO:0000259" key="2">
    <source>
        <dbReference type="Pfam" id="PF00753"/>
    </source>
</evidence>
<evidence type="ECO:0000313" key="3">
    <source>
        <dbReference type="EMBL" id="OGH74092.1"/>
    </source>
</evidence>
<reference evidence="3 4" key="1">
    <citation type="journal article" date="2016" name="Nat. Commun.">
        <title>Thousands of microbial genomes shed light on interconnected biogeochemical processes in an aquifer system.</title>
        <authorList>
            <person name="Anantharaman K."/>
            <person name="Brown C.T."/>
            <person name="Hug L.A."/>
            <person name="Sharon I."/>
            <person name="Castelle C.J."/>
            <person name="Probst A.J."/>
            <person name="Thomas B.C."/>
            <person name="Singh A."/>
            <person name="Wilkins M.J."/>
            <person name="Karaoz U."/>
            <person name="Brodie E.L."/>
            <person name="Williams K.H."/>
            <person name="Hubbard S.S."/>
            <person name="Banfield J.F."/>
        </authorList>
    </citation>
    <scope>NUCLEOTIDE SEQUENCE [LARGE SCALE GENOMIC DNA]</scope>
</reference>
<proteinExistence type="predicted"/>
<accession>A0A1F6MR28</accession>
<dbReference type="STRING" id="1798683.A3C90_02280"/>
<organism evidence="3 4">
    <name type="scientific">Candidatus Magasanikbacteria bacterium RIFCSPHIGHO2_02_FULL_51_14</name>
    <dbReference type="NCBI Taxonomy" id="1798683"/>
    <lineage>
        <taxon>Bacteria</taxon>
        <taxon>Candidatus Magasanikiibacteriota</taxon>
    </lineage>
</organism>
<gene>
    <name evidence="3" type="ORF">A3C90_02280</name>
</gene>
<dbReference type="Gene3D" id="3.60.15.10">
    <property type="entry name" value="Ribonuclease Z/Hydroxyacylglutathione hydrolase-like"/>
    <property type="match status" value="1"/>
</dbReference>
<dbReference type="Pfam" id="PF00753">
    <property type="entry name" value="Lactamase_B"/>
    <property type="match status" value="1"/>
</dbReference>
<dbReference type="CDD" id="cd07731">
    <property type="entry name" value="ComA-like_MBL-fold"/>
    <property type="match status" value="1"/>
</dbReference>
<dbReference type="EMBL" id="MFQE01000002">
    <property type="protein sequence ID" value="OGH74092.1"/>
    <property type="molecule type" value="Genomic_DNA"/>
</dbReference>
<keyword evidence="1" id="KW-0472">Membrane</keyword>
<evidence type="ECO:0000313" key="4">
    <source>
        <dbReference type="Proteomes" id="UP000177457"/>
    </source>
</evidence>
<keyword evidence="1" id="KW-1133">Transmembrane helix</keyword>
<name>A0A1F6MR28_9BACT</name>
<dbReference type="AlphaFoldDB" id="A0A1F6MR28"/>
<dbReference type="SUPFAM" id="SSF56281">
    <property type="entry name" value="Metallo-hydrolase/oxidoreductase"/>
    <property type="match status" value="1"/>
</dbReference>
<protein>
    <recommendedName>
        <fullName evidence="2">Metallo-beta-lactamase domain-containing protein</fullName>
    </recommendedName>
</protein>
<dbReference type="Proteomes" id="UP000177457">
    <property type="component" value="Unassembled WGS sequence"/>
</dbReference>
<feature type="domain" description="Metallo-beta-lactamase" evidence="2">
    <location>
        <begin position="58"/>
        <end position="265"/>
    </location>
</feature>